<dbReference type="RefSeq" id="WP_020510966.1">
    <property type="nucleotide sequence ID" value="NZ_JBIAZU010000007.1"/>
</dbReference>
<organism evidence="7 8">
    <name type="scientific">Paractinoplanes globisporus</name>
    <dbReference type="NCBI Taxonomy" id="113565"/>
    <lineage>
        <taxon>Bacteria</taxon>
        <taxon>Bacillati</taxon>
        <taxon>Actinomycetota</taxon>
        <taxon>Actinomycetes</taxon>
        <taxon>Micromonosporales</taxon>
        <taxon>Micromonosporaceae</taxon>
        <taxon>Paractinoplanes</taxon>
    </lineage>
</organism>
<evidence type="ECO:0000256" key="2">
    <source>
        <dbReference type="ARBA" id="ARBA00022729"/>
    </source>
</evidence>
<dbReference type="Proteomes" id="UP001602245">
    <property type="component" value="Unassembled WGS sequence"/>
</dbReference>
<evidence type="ECO:0000313" key="8">
    <source>
        <dbReference type="Proteomes" id="UP001602245"/>
    </source>
</evidence>
<comment type="caution">
    <text evidence="7">The sequence shown here is derived from an EMBL/GenBank/DDBJ whole genome shotgun (WGS) entry which is preliminary data.</text>
</comment>
<feature type="chain" id="PRO_5047070573" evidence="5">
    <location>
        <begin position="24"/>
        <end position="629"/>
    </location>
</feature>
<dbReference type="SUPFAM" id="SSF51445">
    <property type="entry name" value="(Trans)glycosidases"/>
    <property type="match status" value="1"/>
</dbReference>
<keyword evidence="3 4" id="KW-0378">Hydrolase</keyword>
<dbReference type="Pfam" id="PF00754">
    <property type="entry name" value="F5_F8_type_C"/>
    <property type="match status" value="1"/>
</dbReference>
<dbReference type="SUPFAM" id="SSF51011">
    <property type="entry name" value="Glycosyl hydrolase domain"/>
    <property type="match status" value="1"/>
</dbReference>
<evidence type="ECO:0000256" key="5">
    <source>
        <dbReference type="SAM" id="SignalP"/>
    </source>
</evidence>
<protein>
    <submittedName>
        <fullName evidence="7">Glycoside hydrolase family 30 beta sandwich domain-containing protein</fullName>
    </submittedName>
</protein>
<evidence type="ECO:0000259" key="6">
    <source>
        <dbReference type="PROSITE" id="PS50022"/>
    </source>
</evidence>
<keyword evidence="4" id="KW-0326">Glycosidase</keyword>
<dbReference type="Pfam" id="PF17189">
    <property type="entry name" value="Glyco_hydro_30C"/>
    <property type="match status" value="1"/>
</dbReference>
<evidence type="ECO:0000256" key="3">
    <source>
        <dbReference type="ARBA" id="ARBA00022801"/>
    </source>
</evidence>
<dbReference type="Gene3D" id="2.60.40.1180">
    <property type="entry name" value="Golgi alpha-mannosidase II"/>
    <property type="match status" value="1"/>
</dbReference>
<dbReference type="InterPro" id="IPR033453">
    <property type="entry name" value="Glyco_hydro_30_TIM-barrel"/>
</dbReference>
<dbReference type="InterPro" id="IPR001139">
    <property type="entry name" value="Glyco_hydro_30"/>
</dbReference>
<feature type="signal peptide" evidence="5">
    <location>
        <begin position="1"/>
        <end position="23"/>
    </location>
</feature>
<evidence type="ECO:0000313" key="7">
    <source>
        <dbReference type="EMBL" id="MFF5295316.1"/>
    </source>
</evidence>
<name>A0ABW6WPU0_9ACTN</name>
<dbReference type="EMBL" id="JBIAZU010000007">
    <property type="protein sequence ID" value="MFF5295316.1"/>
    <property type="molecule type" value="Genomic_DNA"/>
</dbReference>
<dbReference type="SUPFAM" id="SSF49785">
    <property type="entry name" value="Galactose-binding domain-like"/>
    <property type="match status" value="1"/>
</dbReference>
<comment type="similarity">
    <text evidence="1 4">Belongs to the glycosyl hydrolase 30 family.</text>
</comment>
<keyword evidence="8" id="KW-1185">Reference proteome</keyword>
<keyword evidence="2 5" id="KW-0732">Signal</keyword>
<dbReference type="PRINTS" id="PR00843">
    <property type="entry name" value="GLHYDRLASE30"/>
</dbReference>
<evidence type="ECO:0000256" key="1">
    <source>
        <dbReference type="ARBA" id="ARBA00005382"/>
    </source>
</evidence>
<feature type="domain" description="F5/8 type C" evidence="6">
    <location>
        <begin position="489"/>
        <end position="629"/>
    </location>
</feature>
<dbReference type="InterPro" id="IPR000421">
    <property type="entry name" value="FA58C"/>
</dbReference>
<dbReference type="Gene3D" id="3.20.20.80">
    <property type="entry name" value="Glycosidases"/>
    <property type="match status" value="1"/>
</dbReference>
<gene>
    <name evidence="7" type="ORF">ACFY35_38270</name>
</gene>
<dbReference type="InterPro" id="IPR008979">
    <property type="entry name" value="Galactose-bd-like_sf"/>
</dbReference>
<evidence type="ECO:0000256" key="4">
    <source>
        <dbReference type="RuleBase" id="RU361188"/>
    </source>
</evidence>
<dbReference type="InterPro" id="IPR013780">
    <property type="entry name" value="Glyco_hydro_b"/>
</dbReference>
<dbReference type="InterPro" id="IPR017853">
    <property type="entry name" value="GH"/>
</dbReference>
<dbReference type="InterPro" id="IPR033452">
    <property type="entry name" value="GH30_C"/>
</dbReference>
<dbReference type="PROSITE" id="PS50022">
    <property type="entry name" value="FA58C_3"/>
    <property type="match status" value="1"/>
</dbReference>
<dbReference type="Pfam" id="PF02055">
    <property type="entry name" value="Glyco_hydro_30"/>
    <property type="match status" value="1"/>
</dbReference>
<reference evidence="7 8" key="1">
    <citation type="submission" date="2024-10" db="EMBL/GenBank/DDBJ databases">
        <title>The Natural Products Discovery Center: Release of the First 8490 Sequenced Strains for Exploring Actinobacteria Biosynthetic Diversity.</title>
        <authorList>
            <person name="Kalkreuter E."/>
            <person name="Kautsar S.A."/>
            <person name="Yang D."/>
            <person name="Bader C.D."/>
            <person name="Teijaro C.N."/>
            <person name="Fluegel L."/>
            <person name="Davis C.M."/>
            <person name="Simpson J.R."/>
            <person name="Lauterbach L."/>
            <person name="Steele A.D."/>
            <person name="Gui C."/>
            <person name="Meng S."/>
            <person name="Li G."/>
            <person name="Viehrig K."/>
            <person name="Ye F."/>
            <person name="Su P."/>
            <person name="Kiefer A.F."/>
            <person name="Nichols A."/>
            <person name="Cepeda A.J."/>
            <person name="Yan W."/>
            <person name="Fan B."/>
            <person name="Jiang Y."/>
            <person name="Adhikari A."/>
            <person name="Zheng C.-J."/>
            <person name="Schuster L."/>
            <person name="Cowan T.M."/>
            <person name="Smanski M.J."/>
            <person name="Chevrette M.G."/>
            <person name="De Carvalho L.P.S."/>
            <person name="Shen B."/>
        </authorList>
    </citation>
    <scope>NUCLEOTIDE SEQUENCE [LARGE SCALE GENOMIC DNA]</scope>
    <source>
        <strain evidence="7 8">NPDC000087</strain>
    </source>
</reference>
<dbReference type="PANTHER" id="PTHR11069:SF23">
    <property type="entry name" value="LYSOSOMAL ACID GLUCOSYLCERAMIDASE"/>
    <property type="match status" value="1"/>
</dbReference>
<dbReference type="PANTHER" id="PTHR11069">
    <property type="entry name" value="GLUCOSYLCERAMIDASE"/>
    <property type="match status" value="1"/>
</dbReference>
<dbReference type="Gene3D" id="2.60.120.260">
    <property type="entry name" value="Galactose-binding domain-like"/>
    <property type="match status" value="1"/>
</dbReference>
<dbReference type="GO" id="GO:0016787">
    <property type="term" value="F:hydrolase activity"/>
    <property type="evidence" value="ECO:0007669"/>
    <property type="project" value="UniProtKB-KW"/>
</dbReference>
<accession>A0ABW6WPU0</accession>
<sequence length="629" mass="68060">MARFGTAALTALVLVVAPVPAAAHPRDATAQVWLTSPDGAYKMTDAGTVALGPAAETATPTIVVDPNRRFQTMTGFGASITDSSAAVLYRLDPGQRSQVMAELFGRDRLNFLRQPIGASDFTDEPAYTYDDVPAGQTDYALRHFSVAHDKTQILPLLRQAARLNPELKVLGTPWSPPAWMKTNGSLIGGRLIDNPAIYRAFAGYLLKFVQAYKAEGVRVDYLTIQNEPQNRNPSGYPGMDLPSWQEAKVIEQLGPMLRANHLNTKILGYDHNWNEHPNDAANTPPDETADIDHYPQELLASPAARWVDGTAYHCYAGDPSAMTALHNEFPAKDIYFTECSGSQSGDPANTFSDTLKWHARNLIIGNTRNWAKSVVNWNLALDPANGPHTGGCGTCTGVVTVGDQGQVTYNAEFYTLGHMARFVRPGAVRVASTSFGTTGWNGQVMDVAFVNPNGETVLVAHNENDNPQAVAVRLGDRQFSYTLPGGALATFIWRGHSDDRPIAPTGWTATASPASATDVPANAVDDDASTRFSTGAAQQPGQYLQVDFGRTLRPERIVFDTGASTGDYPRGYTIQASRDGQTWWAAPTAGTGQFSTGNLNGRQTRYVRISVTGESGSWWSVADVRAYAR</sequence>
<proteinExistence type="inferred from homology"/>